<feature type="transmembrane region" description="Helical" evidence="1">
    <location>
        <begin position="15"/>
        <end position="34"/>
    </location>
</feature>
<organism evidence="2 3">
    <name type="scientific">Tranquillimonas rosea</name>
    <dbReference type="NCBI Taxonomy" id="641238"/>
    <lineage>
        <taxon>Bacteria</taxon>
        <taxon>Pseudomonadati</taxon>
        <taxon>Pseudomonadota</taxon>
        <taxon>Alphaproteobacteria</taxon>
        <taxon>Rhodobacterales</taxon>
        <taxon>Roseobacteraceae</taxon>
        <taxon>Tranquillimonas</taxon>
    </lineage>
</organism>
<protein>
    <recommendedName>
        <fullName evidence="4">PH domain-containing protein</fullName>
    </recommendedName>
</protein>
<dbReference type="RefSeq" id="WP_092688044.1">
    <property type="nucleotide sequence ID" value="NZ_CBDDGO010000004.1"/>
</dbReference>
<keyword evidence="1" id="KW-0812">Transmembrane</keyword>
<evidence type="ECO:0000256" key="1">
    <source>
        <dbReference type="SAM" id="Phobius"/>
    </source>
</evidence>
<proteinExistence type="predicted"/>
<sequence length="156" mass="16461">MSETQEVLAELRPGAVRRVVGTGLLAATGALLLYSGSTSGNVLLLPIGGALLVLSGWFWRATASRLVLTAEGLRDETGRVLAPIDNIASVDRGAFAFKPSNGFVLRLARPMPAAWAPGLWWRVGQRLGVGGVVPAAQTKAMSERVAELKLERAAET</sequence>
<name>A0A1H9QE69_9RHOB</name>
<dbReference type="AlphaFoldDB" id="A0A1H9QE69"/>
<evidence type="ECO:0000313" key="3">
    <source>
        <dbReference type="Proteomes" id="UP000198885"/>
    </source>
</evidence>
<dbReference type="EMBL" id="FOGU01000001">
    <property type="protein sequence ID" value="SER58841.1"/>
    <property type="molecule type" value="Genomic_DNA"/>
</dbReference>
<reference evidence="2 3" key="1">
    <citation type="submission" date="2016-10" db="EMBL/GenBank/DDBJ databases">
        <authorList>
            <person name="de Groot N.N."/>
        </authorList>
    </citation>
    <scope>NUCLEOTIDE SEQUENCE [LARGE SCALE GENOMIC DNA]</scope>
    <source>
        <strain evidence="2 3">DSM 23042</strain>
    </source>
</reference>
<accession>A0A1H9QE69</accession>
<feature type="transmembrane region" description="Helical" evidence="1">
    <location>
        <begin position="41"/>
        <end position="59"/>
    </location>
</feature>
<dbReference type="Proteomes" id="UP000198885">
    <property type="component" value="Unassembled WGS sequence"/>
</dbReference>
<evidence type="ECO:0008006" key="4">
    <source>
        <dbReference type="Google" id="ProtNLM"/>
    </source>
</evidence>
<gene>
    <name evidence="2" type="ORF">SAMN04490244_101595</name>
</gene>
<keyword evidence="1" id="KW-1133">Transmembrane helix</keyword>
<keyword evidence="3" id="KW-1185">Reference proteome</keyword>
<dbReference type="OrthoDB" id="7862519at2"/>
<dbReference type="STRING" id="641238.SAMN04490244_101595"/>
<evidence type="ECO:0000313" key="2">
    <source>
        <dbReference type="EMBL" id="SER58841.1"/>
    </source>
</evidence>
<keyword evidence="1" id="KW-0472">Membrane</keyword>